<dbReference type="HOGENOM" id="CLU_019313_1_0_1"/>
<dbReference type="Proteomes" id="UP000001745">
    <property type="component" value="Unassembled WGS sequence"/>
</dbReference>
<comment type="subcellular location">
    <subcellularLocation>
        <location evidence="1">Nucleus</location>
    </subcellularLocation>
</comment>
<feature type="compositionally biased region" description="Polar residues" evidence="3">
    <location>
        <begin position="40"/>
        <end position="54"/>
    </location>
</feature>
<evidence type="ECO:0000256" key="3">
    <source>
        <dbReference type="SAM" id="MobiDB-lite"/>
    </source>
</evidence>
<dbReference type="GeneID" id="8110030"/>
<dbReference type="OrthoDB" id="5213892at2759"/>
<name>B8MIA9_TALSN</name>
<dbReference type="OMA" id="IMENVWR"/>
<evidence type="ECO:0000256" key="2">
    <source>
        <dbReference type="ARBA" id="ARBA00023242"/>
    </source>
</evidence>
<dbReference type="eggNOG" id="ENOG502RX7Y">
    <property type="taxonomic scope" value="Eukaryota"/>
</dbReference>
<feature type="compositionally biased region" description="Basic and acidic residues" evidence="3">
    <location>
        <begin position="1"/>
        <end position="28"/>
    </location>
</feature>
<dbReference type="InParanoid" id="B8MIA9"/>
<keyword evidence="5" id="KW-1185">Reference proteome</keyword>
<feature type="region of interest" description="Disordered" evidence="3">
    <location>
        <begin position="1"/>
        <end position="70"/>
    </location>
</feature>
<dbReference type="EMBL" id="EQ962657">
    <property type="protein sequence ID" value="EED14593.1"/>
    <property type="molecule type" value="Genomic_DNA"/>
</dbReference>
<dbReference type="InterPro" id="IPR021858">
    <property type="entry name" value="Fun_TF"/>
</dbReference>
<accession>B8MIA9</accession>
<evidence type="ECO:0000313" key="5">
    <source>
        <dbReference type="Proteomes" id="UP000001745"/>
    </source>
</evidence>
<proteinExistence type="predicted"/>
<dbReference type="STRING" id="441959.B8MIA9"/>
<dbReference type="GO" id="GO:0005634">
    <property type="term" value="C:nucleus"/>
    <property type="evidence" value="ECO:0007669"/>
    <property type="project" value="UniProtKB-SubCell"/>
</dbReference>
<keyword evidence="2" id="KW-0539">Nucleus</keyword>
<gene>
    <name evidence="4" type="ORF">TSTA_040730</name>
</gene>
<reference evidence="5" key="1">
    <citation type="journal article" date="2015" name="Genome Announc.">
        <title>Genome sequence of the AIDS-associated pathogen Penicillium marneffei (ATCC18224) and its near taxonomic relative Talaromyces stipitatus (ATCC10500).</title>
        <authorList>
            <person name="Nierman W.C."/>
            <person name="Fedorova-Abrams N.D."/>
            <person name="Andrianopoulos A."/>
        </authorList>
    </citation>
    <scope>NUCLEOTIDE SEQUENCE [LARGE SCALE GENOMIC DNA]</scope>
    <source>
        <strain evidence="5">ATCC 10500 / CBS 375.48 / QM 6759 / NRRL 1006</strain>
    </source>
</reference>
<dbReference type="VEuPathDB" id="FungiDB:TSTA_040730"/>
<evidence type="ECO:0000256" key="1">
    <source>
        <dbReference type="ARBA" id="ARBA00004123"/>
    </source>
</evidence>
<dbReference type="AlphaFoldDB" id="B8MIA9"/>
<dbReference type="PANTHER" id="PTHR37534:SF20">
    <property type="entry name" value="PRO1A C6 ZINK-FINGER PROTEIN"/>
    <property type="match status" value="1"/>
</dbReference>
<organism evidence="4 5">
    <name type="scientific">Talaromyces stipitatus (strain ATCC 10500 / CBS 375.48 / QM 6759 / NRRL 1006)</name>
    <name type="common">Penicillium stipitatum</name>
    <dbReference type="NCBI Taxonomy" id="441959"/>
    <lineage>
        <taxon>Eukaryota</taxon>
        <taxon>Fungi</taxon>
        <taxon>Dikarya</taxon>
        <taxon>Ascomycota</taxon>
        <taxon>Pezizomycotina</taxon>
        <taxon>Eurotiomycetes</taxon>
        <taxon>Eurotiomycetidae</taxon>
        <taxon>Eurotiales</taxon>
        <taxon>Trichocomaceae</taxon>
        <taxon>Talaromyces</taxon>
        <taxon>Talaromyces sect. Talaromyces</taxon>
    </lineage>
</organism>
<dbReference type="PANTHER" id="PTHR37534">
    <property type="entry name" value="TRANSCRIPTIONAL ACTIVATOR PROTEIN UGA3"/>
    <property type="match status" value="1"/>
</dbReference>
<dbReference type="Pfam" id="PF11951">
    <property type="entry name" value="Fungal_trans_2"/>
    <property type="match status" value="1"/>
</dbReference>
<dbReference type="PhylomeDB" id="B8MIA9"/>
<sequence length="596" mass="66816">MDGGSKQEEMTNRLKREVKERRRGDRILSHRRTAVEATDYDNQQRVNQLVTSRNGSDELGSSPETRTIPLQREHDCKLSSKLISANISLARSDTVLLTFHLEYLLPFLFPFYNPSILEGGKAWVLEMMISSPVVRQATLCQTSYFFSLARGVPNGNLDWETVLTQTRDAFSMLRQSLQIIGSSSITEHLHGAVRIFASVMQIQRFEIAISSFENCQAHLNAALVLFRQVLDSSGTLESVDPRLSFNSVISLLGPATRLLPTQSIQVPSAEQVAFRFSATLLLFDDIIASTVSRDRPRLHKYHHGLLHSSENTEPLINFESVTGCQNWALLQIGEIAMLDAWKQERNTAGNFDMIELVRRATAIRDSLQEHLAQLEDNTTASASRQVNNLLETFTTGYSEHSNTHTAQSTLVTQVWAHATLLYLSIVVSGWQPASVDVRYHVDKVVELLTCRISHPALLRTMVWPFSVAGCLAEPARIPHFRAIAEALHPPSVFGTVRKALEIMEAVWRCRDAADASSRDLATCFRTQDRWILSDDHGESPSATTMSQEQYPHVDIGRSRHELDDTTAEDIFTANNPQTIIRKSISVFLSGAEKFDG</sequence>
<evidence type="ECO:0008006" key="6">
    <source>
        <dbReference type="Google" id="ProtNLM"/>
    </source>
</evidence>
<protein>
    <recommendedName>
        <fullName evidence="6">C6 transcription factor</fullName>
    </recommendedName>
</protein>
<dbReference type="RefSeq" id="XP_002484546.1">
    <property type="nucleotide sequence ID" value="XM_002484501.1"/>
</dbReference>
<evidence type="ECO:0000313" key="4">
    <source>
        <dbReference type="EMBL" id="EED14593.1"/>
    </source>
</evidence>